<gene>
    <name evidence="3" type="ORF">I2I05_06125</name>
</gene>
<feature type="domain" description="Putative zinc-finger" evidence="2">
    <location>
        <begin position="3"/>
        <end position="37"/>
    </location>
</feature>
<proteinExistence type="predicted"/>
<evidence type="ECO:0000313" key="3">
    <source>
        <dbReference type="EMBL" id="MBF9236967.1"/>
    </source>
</evidence>
<dbReference type="Proteomes" id="UP000597617">
    <property type="component" value="Unassembled WGS sequence"/>
</dbReference>
<evidence type="ECO:0000259" key="2">
    <source>
        <dbReference type="Pfam" id="PF13490"/>
    </source>
</evidence>
<dbReference type="InterPro" id="IPR041916">
    <property type="entry name" value="Anti_sigma_zinc_sf"/>
</dbReference>
<comment type="caution">
    <text evidence="3">The sequence shown here is derived from an EMBL/GenBank/DDBJ whole genome shotgun (WGS) entry which is preliminary data.</text>
</comment>
<organism evidence="3 4">
    <name type="scientific">Hymenobacter jeongseonensis</name>
    <dbReference type="NCBI Taxonomy" id="2791027"/>
    <lineage>
        <taxon>Bacteria</taxon>
        <taxon>Pseudomonadati</taxon>
        <taxon>Bacteroidota</taxon>
        <taxon>Cytophagia</taxon>
        <taxon>Cytophagales</taxon>
        <taxon>Hymenobacteraceae</taxon>
        <taxon>Hymenobacter</taxon>
    </lineage>
</organism>
<dbReference type="InterPro" id="IPR027383">
    <property type="entry name" value="Znf_put"/>
</dbReference>
<dbReference type="Gene3D" id="1.10.10.1320">
    <property type="entry name" value="Anti-sigma factor, zinc-finger domain"/>
    <property type="match status" value="1"/>
</dbReference>
<sequence>MNCERTKEQLVDYLGSQLSASEQAELTAHLAECADCREELQAVESMWQTLGKVRVPEPSAHIRPDFYAMLATFKESVDTTPDYTLKGLWQWWLNLDIPRPILRAVYSLCLLGVGLIGGYWFSNSRTTGAADQQQIAQLATQVGNMRQMMMLALIENPSASERLRAVSYTKQLDEPTTKVVDALLSTLDNDPNVNVRLATLEALAPLAQDPAVRQGLVHSLARQESPLVQTALADVMVQLQERRSVKPLRELLKQENLDESVKSKIEQTIQTLSTGRPAAPSTPPRNDQTNLTSPAQRAAVATV</sequence>
<dbReference type="RefSeq" id="WP_196281335.1">
    <property type="nucleotide sequence ID" value="NZ_JADQDQ010000002.1"/>
</dbReference>
<dbReference type="InterPro" id="IPR016024">
    <property type="entry name" value="ARM-type_fold"/>
</dbReference>
<dbReference type="SUPFAM" id="SSF48371">
    <property type="entry name" value="ARM repeat"/>
    <property type="match status" value="1"/>
</dbReference>
<accession>A0ABS0IFL7</accession>
<dbReference type="InterPro" id="IPR011989">
    <property type="entry name" value="ARM-like"/>
</dbReference>
<reference evidence="3 4" key="1">
    <citation type="submission" date="2020-11" db="EMBL/GenBank/DDBJ databases">
        <authorList>
            <person name="Kim M.K."/>
        </authorList>
    </citation>
    <scope>NUCLEOTIDE SEQUENCE [LARGE SCALE GENOMIC DNA]</scope>
    <source>
        <strain evidence="3 4">BT683</strain>
    </source>
</reference>
<feature type="compositionally biased region" description="Polar residues" evidence="1">
    <location>
        <begin position="284"/>
        <end position="295"/>
    </location>
</feature>
<dbReference type="Pfam" id="PF13646">
    <property type="entry name" value="HEAT_2"/>
    <property type="match status" value="1"/>
</dbReference>
<dbReference type="Pfam" id="PF13490">
    <property type="entry name" value="zf-HC2"/>
    <property type="match status" value="1"/>
</dbReference>
<feature type="region of interest" description="Disordered" evidence="1">
    <location>
        <begin position="269"/>
        <end position="303"/>
    </location>
</feature>
<evidence type="ECO:0000256" key="1">
    <source>
        <dbReference type="SAM" id="MobiDB-lite"/>
    </source>
</evidence>
<name>A0ABS0IFL7_9BACT</name>
<protein>
    <submittedName>
        <fullName evidence="3">HEAT repeat domain-containing protein</fullName>
    </submittedName>
</protein>
<evidence type="ECO:0000313" key="4">
    <source>
        <dbReference type="Proteomes" id="UP000597617"/>
    </source>
</evidence>
<dbReference type="EMBL" id="JADQDQ010000002">
    <property type="protein sequence ID" value="MBF9236967.1"/>
    <property type="molecule type" value="Genomic_DNA"/>
</dbReference>
<keyword evidence="4" id="KW-1185">Reference proteome</keyword>
<dbReference type="Gene3D" id="1.25.10.10">
    <property type="entry name" value="Leucine-rich Repeat Variant"/>
    <property type="match status" value="1"/>
</dbReference>